<dbReference type="Proteomes" id="UP000037696">
    <property type="component" value="Unassembled WGS sequence"/>
</dbReference>
<dbReference type="AlphaFoldDB" id="A0A0M9WGM0"/>
<proteinExistence type="predicted"/>
<sequence length="300" mass="32831">MDPLSITGNTLALLEASINITSRLRVAYSSSLLKQHHEELRRTESVIQVVHSGECLETAAVTSELETMKNLSQELLTLLERLDPEKKSLSRHIAHQLTSGSQDESHLARIVERMNNTKTNIILHVRVAGFGLERDGQSTIAASTAKINQLGRTVRELLGDGPGLGTASLIKNQPLHGKDPISQFRRIFIQPNYVRIEDGTVEDGTVVLSGGLNQIGVSVPKGGTTRMITGNLTRVQALQINGPVGKDEWKTISHLVTRDNEAGPVSSQVNYPVSGTIFASLLLDHTIKYVLLFVLIYTVF</sequence>
<gene>
    <name evidence="1" type="ORF">ACN38_g4973</name>
</gene>
<dbReference type="OrthoDB" id="3559235at2759"/>
<evidence type="ECO:0000313" key="2">
    <source>
        <dbReference type="Proteomes" id="UP000037696"/>
    </source>
</evidence>
<accession>A0A0M9WGM0</accession>
<name>A0A0M9WGM0_9EURO</name>
<protein>
    <submittedName>
        <fullName evidence="1">Uncharacterized protein</fullName>
    </submittedName>
</protein>
<evidence type="ECO:0000313" key="1">
    <source>
        <dbReference type="EMBL" id="KOS44112.1"/>
    </source>
</evidence>
<keyword evidence="2" id="KW-1185">Reference proteome</keyword>
<reference evidence="1 2" key="1">
    <citation type="submission" date="2015-08" db="EMBL/GenBank/DDBJ databases">
        <title>Genome sequencing of Penicillium nordicum.</title>
        <authorList>
            <person name="Nguyen H.D."/>
            <person name="Seifert K.A."/>
        </authorList>
    </citation>
    <scope>NUCLEOTIDE SEQUENCE [LARGE SCALE GENOMIC DNA]</scope>
    <source>
        <strain evidence="1 2">DAOMC 185683</strain>
    </source>
</reference>
<comment type="caution">
    <text evidence="1">The sequence shown here is derived from an EMBL/GenBank/DDBJ whole genome shotgun (WGS) entry which is preliminary data.</text>
</comment>
<organism evidence="1 2">
    <name type="scientific">Penicillium nordicum</name>
    <dbReference type="NCBI Taxonomy" id="229535"/>
    <lineage>
        <taxon>Eukaryota</taxon>
        <taxon>Fungi</taxon>
        <taxon>Dikarya</taxon>
        <taxon>Ascomycota</taxon>
        <taxon>Pezizomycotina</taxon>
        <taxon>Eurotiomycetes</taxon>
        <taxon>Eurotiomycetidae</taxon>
        <taxon>Eurotiales</taxon>
        <taxon>Aspergillaceae</taxon>
        <taxon>Penicillium</taxon>
    </lineage>
</organism>
<dbReference type="EMBL" id="LHQQ01000067">
    <property type="protein sequence ID" value="KOS44112.1"/>
    <property type="molecule type" value="Genomic_DNA"/>
</dbReference>